<organism evidence="2 3">
    <name type="scientific">Cirrhinus mrigala</name>
    <name type="common">Mrigala</name>
    <dbReference type="NCBI Taxonomy" id="683832"/>
    <lineage>
        <taxon>Eukaryota</taxon>
        <taxon>Metazoa</taxon>
        <taxon>Chordata</taxon>
        <taxon>Craniata</taxon>
        <taxon>Vertebrata</taxon>
        <taxon>Euteleostomi</taxon>
        <taxon>Actinopterygii</taxon>
        <taxon>Neopterygii</taxon>
        <taxon>Teleostei</taxon>
        <taxon>Ostariophysi</taxon>
        <taxon>Cypriniformes</taxon>
        <taxon>Cyprinidae</taxon>
        <taxon>Labeoninae</taxon>
        <taxon>Labeonini</taxon>
        <taxon>Cirrhinus</taxon>
    </lineage>
</organism>
<evidence type="ECO:0000313" key="3">
    <source>
        <dbReference type="Proteomes" id="UP001529510"/>
    </source>
</evidence>
<dbReference type="EMBL" id="JAMKFB020000022">
    <property type="protein sequence ID" value="KAL0159272.1"/>
    <property type="molecule type" value="Genomic_DNA"/>
</dbReference>
<proteinExistence type="predicted"/>
<feature type="non-terminal residue" evidence="2">
    <location>
        <position position="54"/>
    </location>
</feature>
<protein>
    <submittedName>
        <fullName evidence="2">Uncharacterized protein</fullName>
    </submittedName>
</protein>
<comment type="caution">
    <text evidence="2">The sequence shown here is derived from an EMBL/GenBank/DDBJ whole genome shotgun (WGS) entry which is preliminary data.</text>
</comment>
<keyword evidence="3" id="KW-1185">Reference proteome</keyword>
<dbReference type="AlphaFoldDB" id="A0ABD0NB23"/>
<accession>A0ABD0NB23</accession>
<sequence>MRRPYLRPSLTPNALRPTAWRERRRRSGTRPVSCPPPALKETWPPLLSWPRNAG</sequence>
<evidence type="ECO:0000313" key="2">
    <source>
        <dbReference type="EMBL" id="KAL0159272.1"/>
    </source>
</evidence>
<evidence type="ECO:0000256" key="1">
    <source>
        <dbReference type="SAM" id="MobiDB-lite"/>
    </source>
</evidence>
<dbReference type="Proteomes" id="UP001529510">
    <property type="component" value="Unassembled WGS sequence"/>
</dbReference>
<reference evidence="2 3" key="1">
    <citation type="submission" date="2024-05" db="EMBL/GenBank/DDBJ databases">
        <title>Genome sequencing and assembly of Indian major carp, Cirrhinus mrigala (Hamilton, 1822).</title>
        <authorList>
            <person name="Mohindra V."/>
            <person name="Chowdhury L.M."/>
            <person name="Lal K."/>
            <person name="Jena J.K."/>
        </authorList>
    </citation>
    <scope>NUCLEOTIDE SEQUENCE [LARGE SCALE GENOMIC DNA]</scope>
    <source>
        <strain evidence="2">CM1030</strain>
        <tissue evidence="2">Blood</tissue>
    </source>
</reference>
<gene>
    <name evidence="2" type="ORF">M9458_042997</name>
</gene>
<feature type="region of interest" description="Disordered" evidence="1">
    <location>
        <begin position="1"/>
        <end position="54"/>
    </location>
</feature>
<name>A0ABD0NB23_CIRMR</name>